<reference evidence="4 5" key="1">
    <citation type="submission" date="2016-02" db="EMBL/GenBank/DDBJ databases">
        <title>Genome analysis of coral dinoflagellate symbionts highlights evolutionary adaptations to a symbiotic lifestyle.</title>
        <authorList>
            <person name="Aranda M."/>
            <person name="Li Y."/>
            <person name="Liew Y.J."/>
            <person name="Baumgarten S."/>
            <person name="Simakov O."/>
            <person name="Wilson M."/>
            <person name="Piel J."/>
            <person name="Ashoor H."/>
            <person name="Bougouffa S."/>
            <person name="Bajic V.B."/>
            <person name="Ryu T."/>
            <person name="Ravasi T."/>
            <person name="Bayer T."/>
            <person name="Micklem G."/>
            <person name="Kim H."/>
            <person name="Bhak J."/>
            <person name="Lajeunesse T.C."/>
            <person name="Voolstra C.R."/>
        </authorList>
    </citation>
    <scope>NUCLEOTIDE SEQUENCE [LARGE SCALE GENOMIC DNA]</scope>
    <source>
        <strain evidence="4 5">CCMP2467</strain>
    </source>
</reference>
<dbReference type="InterPro" id="IPR002048">
    <property type="entry name" value="EF_hand_dom"/>
</dbReference>
<dbReference type="SUPFAM" id="SSF47473">
    <property type="entry name" value="EF-hand"/>
    <property type="match status" value="1"/>
</dbReference>
<evidence type="ECO:0000259" key="3">
    <source>
        <dbReference type="PROSITE" id="PS50222"/>
    </source>
</evidence>
<feature type="compositionally biased region" description="Basic and acidic residues" evidence="2">
    <location>
        <begin position="136"/>
        <end position="149"/>
    </location>
</feature>
<evidence type="ECO:0000313" key="4">
    <source>
        <dbReference type="EMBL" id="OLQ02517.1"/>
    </source>
</evidence>
<feature type="compositionally biased region" description="Basic and acidic residues" evidence="2">
    <location>
        <begin position="73"/>
        <end position="83"/>
    </location>
</feature>
<dbReference type="EMBL" id="LSRX01000262">
    <property type="protein sequence ID" value="OLQ02517.1"/>
    <property type="molecule type" value="Genomic_DNA"/>
</dbReference>
<name>A0A1Q9E522_SYMMI</name>
<feature type="compositionally biased region" description="Polar residues" evidence="2">
    <location>
        <begin position="106"/>
        <end position="131"/>
    </location>
</feature>
<comment type="caution">
    <text evidence="4">The sequence shown here is derived from an EMBL/GenBank/DDBJ whole genome shotgun (WGS) entry which is preliminary data.</text>
</comment>
<dbReference type="Gene3D" id="1.10.238.10">
    <property type="entry name" value="EF-hand"/>
    <property type="match status" value="1"/>
</dbReference>
<dbReference type="PROSITE" id="PS50222">
    <property type="entry name" value="EF_HAND_2"/>
    <property type="match status" value="1"/>
</dbReference>
<dbReference type="Proteomes" id="UP000186817">
    <property type="component" value="Unassembled WGS sequence"/>
</dbReference>
<organism evidence="4 5">
    <name type="scientific">Symbiodinium microadriaticum</name>
    <name type="common">Dinoflagellate</name>
    <name type="synonym">Zooxanthella microadriatica</name>
    <dbReference type="NCBI Taxonomy" id="2951"/>
    <lineage>
        <taxon>Eukaryota</taxon>
        <taxon>Sar</taxon>
        <taxon>Alveolata</taxon>
        <taxon>Dinophyceae</taxon>
        <taxon>Suessiales</taxon>
        <taxon>Symbiodiniaceae</taxon>
        <taxon>Symbiodinium</taxon>
    </lineage>
</organism>
<dbReference type="GO" id="GO:0005509">
    <property type="term" value="F:calcium ion binding"/>
    <property type="evidence" value="ECO:0007669"/>
    <property type="project" value="InterPro"/>
</dbReference>
<dbReference type="AlphaFoldDB" id="A0A1Q9E522"/>
<accession>A0A1Q9E522</accession>
<evidence type="ECO:0000256" key="1">
    <source>
        <dbReference type="ARBA" id="ARBA00022837"/>
    </source>
</evidence>
<dbReference type="InterPro" id="IPR011992">
    <property type="entry name" value="EF-hand-dom_pair"/>
</dbReference>
<feature type="region of interest" description="Disordered" evidence="2">
    <location>
        <begin position="69"/>
        <end position="167"/>
    </location>
</feature>
<feature type="domain" description="EF-hand" evidence="3">
    <location>
        <begin position="201"/>
        <end position="236"/>
    </location>
</feature>
<feature type="compositionally biased region" description="Basic and acidic residues" evidence="2">
    <location>
        <begin position="156"/>
        <end position="167"/>
    </location>
</feature>
<evidence type="ECO:0000313" key="5">
    <source>
        <dbReference type="Proteomes" id="UP000186817"/>
    </source>
</evidence>
<proteinExistence type="predicted"/>
<dbReference type="InterPro" id="IPR018247">
    <property type="entry name" value="EF_Hand_1_Ca_BS"/>
</dbReference>
<keyword evidence="5" id="KW-1185">Reference proteome</keyword>
<protein>
    <recommendedName>
        <fullName evidence="3">EF-hand domain-containing protein</fullName>
    </recommendedName>
</protein>
<dbReference type="OrthoDB" id="423683at2759"/>
<gene>
    <name evidence="4" type="ORF">AK812_SmicGene14628</name>
</gene>
<evidence type="ECO:0000256" key="2">
    <source>
        <dbReference type="SAM" id="MobiDB-lite"/>
    </source>
</evidence>
<dbReference type="PROSITE" id="PS00018">
    <property type="entry name" value="EF_HAND_1"/>
    <property type="match status" value="1"/>
</dbReference>
<keyword evidence="1" id="KW-0106">Calcium</keyword>
<sequence length="427" mass="48798">MPLDRTAPTRLRTPSIDTGTQHIRVVRTQQLVNYFQTNYSSFLGGLLADHGAPQPTPMCGTTLKSFTCASPRPHRDVDFEGRYRPASGHGRRRDQDQGTAPVPLSARTQGSTLQVPESPRTNGRNHPLSTRSRGKVKIDLSKDYVKDPAGETNEASSKDEDELRKREASESLRMLVLGNSSSAAEHADKDWAEKHRRGTNEEVETFCRCWCQMDLDNDGDVELEEFANFFSKRKVDRLLGMRCIRYLMPRVATQGKALVSQEDMMRLLWPSAATEDMDHMCMIFDHCRLGTIAAPPPKLLPRKRRTELLKCFREMDGNHTGLVPYNDLIPAGVADQNMVKILRDKYDTTRSGFFDKNSFLEMMAPLGYRAHESMRFVVLKDGKRVRFVEWCREGLRFEGWLTEKHYDKLKEHYGFENDENDDASAED</sequence>